<accession>A0A3B3IC91</accession>
<dbReference type="Ensembl" id="ENSORLT00000031281.1">
    <property type="protein sequence ID" value="ENSORLP00000041752.1"/>
    <property type="gene ID" value="ENSORLG00000022705.1"/>
</dbReference>
<protein>
    <submittedName>
        <fullName evidence="1">Uncharacterized protein</fullName>
    </submittedName>
</protein>
<evidence type="ECO:0000313" key="1">
    <source>
        <dbReference type="Ensembl" id="ENSORLP00000041752.1"/>
    </source>
</evidence>
<dbReference type="InParanoid" id="A0A3B3IC91"/>
<reference evidence="1" key="2">
    <citation type="submission" date="2025-08" db="UniProtKB">
        <authorList>
            <consortium name="Ensembl"/>
        </authorList>
    </citation>
    <scope>IDENTIFICATION</scope>
    <source>
        <strain evidence="1">Hd-rR</strain>
    </source>
</reference>
<dbReference type="Proteomes" id="UP000001038">
    <property type="component" value="Chromosome 5"/>
</dbReference>
<keyword evidence="2" id="KW-1185">Reference proteome</keyword>
<sequence length="63" mass="7184">MLPAVHITGRQERGGIVTFLMYSHWVSYCFTELEPTIYVLHFPNILVKNVRPTGGRHLCALTV</sequence>
<evidence type="ECO:0000313" key="2">
    <source>
        <dbReference type="Proteomes" id="UP000001038"/>
    </source>
</evidence>
<reference evidence="1" key="3">
    <citation type="submission" date="2025-09" db="UniProtKB">
        <authorList>
            <consortium name="Ensembl"/>
        </authorList>
    </citation>
    <scope>IDENTIFICATION</scope>
    <source>
        <strain evidence="1">Hd-rR</strain>
    </source>
</reference>
<organism evidence="1 2">
    <name type="scientific">Oryzias latipes</name>
    <name type="common">Japanese rice fish</name>
    <name type="synonym">Japanese killifish</name>
    <dbReference type="NCBI Taxonomy" id="8090"/>
    <lineage>
        <taxon>Eukaryota</taxon>
        <taxon>Metazoa</taxon>
        <taxon>Chordata</taxon>
        <taxon>Craniata</taxon>
        <taxon>Vertebrata</taxon>
        <taxon>Euteleostomi</taxon>
        <taxon>Actinopterygii</taxon>
        <taxon>Neopterygii</taxon>
        <taxon>Teleostei</taxon>
        <taxon>Neoteleostei</taxon>
        <taxon>Acanthomorphata</taxon>
        <taxon>Ovalentaria</taxon>
        <taxon>Atherinomorphae</taxon>
        <taxon>Beloniformes</taxon>
        <taxon>Adrianichthyidae</taxon>
        <taxon>Oryziinae</taxon>
        <taxon>Oryzias</taxon>
    </lineage>
</organism>
<dbReference type="AlphaFoldDB" id="A0A3B3IC91"/>
<reference evidence="1 2" key="1">
    <citation type="journal article" date="2007" name="Nature">
        <title>The medaka draft genome and insights into vertebrate genome evolution.</title>
        <authorList>
            <person name="Kasahara M."/>
            <person name="Naruse K."/>
            <person name="Sasaki S."/>
            <person name="Nakatani Y."/>
            <person name="Qu W."/>
            <person name="Ahsan B."/>
            <person name="Yamada T."/>
            <person name="Nagayasu Y."/>
            <person name="Doi K."/>
            <person name="Kasai Y."/>
            <person name="Jindo T."/>
            <person name="Kobayashi D."/>
            <person name="Shimada A."/>
            <person name="Toyoda A."/>
            <person name="Kuroki Y."/>
            <person name="Fujiyama A."/>
            <person name="Sasaki T."/>
            <person name="Shimizu A."/>
            <person name="Asakawa S."/>
            <person name="Shimizu N."/>
            <person name="Hashimoto S."/>
            <person name="Yang J."/>
            <person name="Lee Y."/>
            <person name="Matsushima K."/>
            <person name="Sugano S."/>
            <person name="Sakaizumi M."/>
            <person name="Narita T."/>
            <person name="Ohishi K."/>
            <person name="Haga S."/>
            <person name="Ohta F."/>
            <person name="Nomoto H."/>
            <person name="Nogata K."/>
            <person name="Morishita T."/>
            <person name="Endo T."/>
            <person name="Shin-I T."/>
            <person name="Takeda H."/>
            <person name="Morishita S."/>
            <person name="Kohara Y."/>
        </authorList>
    </citation>
    <scope>NUCLEOTIDE SEQUENCE [LARGE SCALE GENOMIC DNA]</scope>
    <source>
        <strain evidence="1 2">Hd-rR</strain>
    </source>
</reference>
<name>A0A3B3IC91_ORYLA</name>
<proteinExistence type="predicted"/>